<evidence type="ECO:0000256" key="2">
    <source>
        <dbReference type="ARBA" id="ARBA00004651"/>
    </source>
</evidence>
<keyword evidence="10 13" id="KW-1133">Transmembrane helix</keyword>
<evidence type="ECO:0000256" key="12">
    <source>
        <dbReference type="ARBA" id="ARBA00023136"/>
    </source>
</evidence>
<evidence type="ECO:0000256" key="9">
    <source>
        <dbReference type="ARBA" id="ARBA00022982"/>
    </source>
</evidence>
<reference evidence="15 16" key="1">
    <citation type="submission" date="2020-03" db="EMBL/GenBank/DDBJ databases">
        <title>Bradyrhizobium diversity isolated from nodules of Indigofera sp.</title>
        <authorList>
            <person name="Klepa M."/>
            <person name="Helene L."/>
            <person name="Hungria M."/>
        </authorList>
    </citation>
    <scope>NUCLEOTIDE SEQUENCE [LARGE SCALE GENOMIC DNA]</scope>
    <source>
        <strain evidence="15 16">WSM 1791</strain>
    </source>
</reference>
<dbReference type="NCBIfam" id="TIGR01583">
    <property type="entry name" value="formate-DH-gamm"/>
    <property type="match status" value="1"/>
</dbReference>
<dbReference type="Gene3D" id="1.20.950.20">
    <property type="entry name" value="Transmembrane di-heme cytochromes, Chain C"/>
    <property type="match status" value="1"/>
</dbReference>
<dbReference type="GO" id="GO:0009055">
    <property type="term" value="F:electron transfer activity"/>
    <property type="evidence" value="ECO:0007669"/>
    <property type="project" value="InterPro"/>
</dbReference>
<comment type="cofactor">
    <cofactor evidence="1">
        <name>heme</name>
        <dbReference type="ChEBI" id="CHEBI:30413"/>
    </cofactor>
</comment>
<dbReference type="Proteomes" id="UP000544122">
    <property type="component" value="Unassembled WGS sequence"/>
</dbReference>
<comment type="similarity">
    <text evidence="3">Belongs to the formate dehydrogenase gamma subunit family.</text>
</comment>
<keyword evidence="16" id="KW-1185">Reference proteome</keyword>
<dbReference type="GO" id="GO:0015944">
    <property type="term" value="P:formate oxidation"/>
    <property type="evidence" value="ECO:0007669"/>
    <property type="project" value="TreeGrafter"/>
</dbReference>
<dbReference type="GO" id="GO:0009061">
    <property type="term" value="P:anaerobic respiration"/>
    <property type="evidence" value="ECO:0007669"/>
    <property type="project" value="TreeGrafter"/>
</dbReference>
<evidence type="ECO:0000313" key="15">
    <source>
        <dbReference type="EMBL" id="NOJ39314.1"/>
    </source>
</evidence>
<dbReference type="GO" id="GO:0036397">
    <property type="term" value="F:formate dehydrogenase (quinone) activity"/>
    <property type="evidence" value="ECO:0007669"/>
    <property type="project" value="TreeGrafter"/>
</dbReference>
<evidence type="ECO:0000256" key="8">
    <source>
        <dbReference type="ARBA" id="ARBA00022723"/>
    </source>
</evidence>
<gene>
    <name evidence="15" type="ORF">HCN58_06805</name>
</gene>
<feature type="transmembrane region" description="Helical" evidence="13">
    <location>
        <begin position="168"/>
        <end position="192"/>
    </location>
</feature>
<dbReference type="GO" id="GO:0009326">
    <property type="term" value="C:formate dehydrogenase complex"/>
    <property type="evidence" value="ECO:0007669"/>
    <property type="project" value="InterPro"/>
</dbReference>
<dbReference type="InterPro" id="IPR006471">
    <property type="entry name" value="Formate_DH_gsu"/>
</dbReference>
<dbReference type="PANTHER" id="PTHR30074">
    <property type="entry name" value="FORMATE DEHYDROGENASE, NITRATE-INDUCIBLE, CYTOCHROME B556 FDN SUBUNIT"/>
    <property type="match status" value="1"/>
</dbReference>
<keyword evidence="8" id="KW-0479">Metal-binding</keyword>
<dbReference type="AlphaFoldDB" id="A0A7Y4LUT2"/>
<feature type="transmembrane region" description="Helical" evidence="13">
    <location>
        <begin position="127"/>
        <end position="148"/>
    </location>
</feature>
<evidence type="ECO:0000256" key="11">
    <source>
        <dbReference type="ARBA" id="ARBA00023004"/>
    </source>
</evidence>
<evidence type="ECO:0000256" key="5">
    <source>
        <dbReference type="ARBA" id="ARBA00022475"/>
    </source>
</evidence>
<dbReference type="EMBL" id="JAAVLX010000002">
    <property type="protein sequence ID" value="NOJ39314.1"/>
    <property type="molecule type" value="Genomic_DNA"/>
</dbReference>
<comment type="caution">
    <text evidence="15">The sequence shown here is derived from an EMBL/GenBank/DDBJ whole genome shotgun (WGS) entry which is preliminary data.</text>
</comment>
<dbReference type="SUPFAM" id="SSF81342">
    <property type="entry name" value="Transmembrane di-heme cytochromes"/>
    <property type="match status" value="1"/>
</dbReference>
<feature type="transmembrane region" description="Helical" evidence="13">
    <location>
        <begin position="228"/>
        <end position="252"/>
    </location>
</feature>
<organism evidence="15 16">
    <name type="scientific">Bradyrhizobium australiense</name>
    <dbReference type="NCBI Taxonomy" id="2721161"/>
    <lineage>
        <taxon>Bacteria</taxon>
        <taxon>Pseudomonadati</taxon>
        <taxon>Pseudomonadota</taxon>
        <taxon>Alphaproteobacteria</taxon>
        <taxon>Hyphomicrobiales</taxon>
        <taxon>Nitrobacteraceae</taxon>
        <taxon>Bradyrhizobium</taxon>
    </lineage>
</organism>
<evidence type="ECO:0000256" key="4">
    <source>
        <dbReference type="ARBA" id="ARBA00022448"/>
    </source>
</evidence>
<evidence type="ECO:0000256" key="10">
    <source>
        <dbReference type="ARBA" id="ARBA00022989"/>
    </source>
</evidence>
<keyword evidence="9" id="KW-0249">Electron transport</keyword>
<keyword evidence="11" id="KW-0408">Iron</keyword>
<keyword evidence="12 13" id="KW-0472">Membrane</keyword>
<evidence type="ECO:0000256" key="1">
    <source>
        <dbReference type="ARBA" id="ARBA00001971"/>
    </source>
</evidence>
<dbReference type="InterPro" id="IPR016174">
    <property type="entry name" value="Di-haem_cyt_TM"/>
</dbReference>
<protein>
    <submittedName>
        <fullName evidence="15">Formate dehydrogenase subunit gamma</fullName>
    </submittedName>
</protein>
<proteinExistence type="inferred from homology"/>
<dbReference type="RefSeq" id="WP_171578554.1">
    <property type="nucleotide sequence ID" value="NZ_JAAVLX010000002.1"/>
</dbReference>
<comment type="subcellular location">
    <subcellularLocation>
        <location evidence="2">Cell membrane</location>
        <topology evidence="2">Multi-pass membrane protein</topology>
    </subcellularLocation>
</comment>
<evidence type="ECO:0000259" key="14">
    <source>
        <dbReference type="Pfam" id="PF01292"/>
    </source>
</evidence>
<evidence type="ECO:0000256" key="7">
    <source>
        <dbReference type="ARBA" id="ARBA00022692"/>
    </source>
</evidence>
<dbReference type="GO" id="GO:0046872">
    <property type="term" value="F:metal ion binding"/>
    <property type="evidence" value="ECO:0007669"/>
    <property type="project" value="UniProtKB-KW"/>
</dbReference>
<evidence type="ECO:0000256" key="3">
    <source>
        <dbReference type="ARBA" id="ARBA00010747"/>
    </source>
</evidence>
<evidence type="ECO:0000256" key="13">
    <source>
        <dbReference type="SAM" id="Phobius"/>
    </source>
</evidence>
<dbReference type="GO" id="GO:0008863">
    <property type="term" value="F:formate dehydrogenase (NAD+) activity"/>
    <property type="evidence" value="ECO:0007669"/>
    <property type="project" value="InterPro"/>
</dbReference>
<dbReference type="InterPro" id="IPR011577">
    <property type="entry name" value="Cyt_b561_bac/Ni-Hgenase"/>
</dbReference>
<evidence type="ECO:0000313" key="16">
    <source>
        <dbReference type="Proteomes" id="UP000544122"/>
    </source>
</evidence>
<keyword evidence="6" id="KW-0349">Heme</keyword>
<accession>A0A7Y4LUT2</accession>
<evidence type="ECO:0000256" key="6">
    <source>
        <dbReference type="ARBA" id="ARBA00022617"/>
    </source>
</evidence>
<dbReference type="PANTHER" id="PTHR30074:SF6">
    <property type="entry name" value="FORMATE DEHYDROGENASE GAMMA SUBUNIT"/>
    <property type="match status" value="1"/>
</dbReference>
<dbReference type="InterPro" id="IPR051817">
    <property type="entry name" value="FDH_cytochrome_b556_subunit"/>
</dbReference>
<dbReference type="Pfam" id="PF01292">
    <property type="entry name" value="Ni_hydr_CYTB"/>
    <property type="match status" value="1"/>
</dbReference>
<keyword evidence="5" id="KW-1003">Cell membrane</keyword>
<keyword evidence="7 13" id="KW-0812">Transmembrane</keyword>
<name>A0A7Y4LUT2_9BRAD</name>
<dbReference type="FunFam" id="1.20.950.20:FF:000002">
    <property type="entry name" value="Formate dehydrogenase cytochrome b556 subunit"/>
    <property type="match status" value="1"/>
</dbReference>
<feature type="domain" description="Cytochrome b561 bacterial/Ni-hydrogenase" evidence="14">
    <location>
        <begin position="120"/>
        <end position="297"/>
    </location>
</feature>
<dbReference type="GO" id="GO:0005886">
    <property type="term" value="C:plasma membrane"/>
    <property type="evidence" value="ECO:0007669"/>
    <property type="project" value="UniProtKB-SubCell"/>
</dbReference>
<keyword evidence="4" id="KW-0813">Transport</keyword>
<feature type="transmembrane region" description="Helical" evidence="13">
    <location>
        <begin position="84"/>
        <end position="107"/>
    </location>
</feature>
<dbReference type="GO" id="GO:0022904">
    <property type="term" value="P:respiratory electron transport chain"/>
    <property type="evidence" value="ECO:0007669"/>
    <property type="project" value="InterPro"/>
</dbReference>
<sequence length="332" mass="36564">MASFARLIRLTIGAWAFLLLVIALPAPSVAQQVNPTASSVKEQQLLQELNRIQGRVSIPDQRSGVLVQPAGRDWREFRNVTLRWIGGIAILGMLAVLVIFYLSRGMVRLESGRSGRTIVRFTAFERFVHWVTAACFIVLAISGLNITFGRPLLLPLIGFEAFSEWSQWAKYAHIYLSFPFTIGVVVIFLIWIAGNIPNKVDIDWLKRGGGIIGHDHPPAYRFNAGQKAIYWIVIIGGTAVAVSGYLLMFPFYLSGIEGMQWAQVVHSIVAVLFVAAMLAHIYIGTIGMEGAFEAMGSGTVDVNWAKEHHSLWVEEEQARAASGSAPRTAAAE</sequence>
<feature type="transmembrane region" description="Helical" evidence="13">
    <location>
        <begin position="264"/>
        <end position="283"/>
    </location>
</feature>